<dbReference type="RefSeq" id="WP_289999705.1">
    <property type="nucleotide sequence ID" value="NZ_JAUEPH010000003.1"/>
</dbReference>
<dbReference type="InterPro" id="IPR028098">
    <property type="entry name" value="Glyco_trans_4-like_N"/>
</dbReference>
<dbReference type="SUPFAM" id="SSF53756">
    <property type="entry name" value="UDP-Glycosyltransferase/glycogen phosphorylase"/>
    <property type="match status" value="1"/>
</dbReference>
<evidence type="ECO:0000259" key="2">
    <source>
        <dbReference type="Pfam" id="PF00534"/>
    </source>
</evidence>
<dbReference type="Proteomes" id="UP001171916">
    <property type="component" value="Unassembled WGS sequence"/>
</dbReference>
<reference evidence="4" key="1">
    <citation type="submission" date="2023-06" db="EMBL/GenBank/DDBJ databases">
        <title>Robiginitalea aurantiacus sp. nov. and Algoriphagus sediminis sp. nov., isolated from coastal sediment.</title>
        <authorList>
            <person name="Zhou Z.Y."/>
            <person name="An J."/>
            <person name="Jia Y.W."/>
            <person name="Du Z.J."/>
        </authorList>
    </citation>
    <scope>NUCLEOTIDE SEQUENCE</scope>
    <source>
        <strain evidence="4">C2-7</strain>
    </source>
</reference>
<comment type="caution">
    <text evidence="4">The sequence shown here is derived from an EMBL/GenBank/DDBJ whole genome shotgun (WGS) entry which is preliminary data.</text>
</comment>
<accession>A0ABT7YCC5</accession>
<evidence type="ECO:0000256" key="1">
    <source>
        <dbReference type="ARBA" id="ARBA00022679"/>
    </source>
</evidence>
<evidence type="ECO:0000313" key="5">
    <source>
        <dbReference type="Proteomes" id="UP001171916"/>
    </source>
</evidence>
<evidence type="ECO:0000259" key="3">
    <source>
        <dbReference type="Pfam" id="PF13439"/>
    </source>
</evidence>
<dbReference type="Gene3D" id="3.40.50.2000">
    <property type="entry name" value="Glycogen Phosphorylase B"/>
    <property type="match status" value="2"/>
</dbReference>
<dbReference type="InterPro" id="IPR001296">
    <property type="entry name" value="Glyco_trans_1"/>
</dbReference>
<keyword evidence="5" id="KW-1185">Reference proteome</keyword>
<dbReference type="EMBL" id="JAUEPH010000003">
    <property type="protein sequence ID" value="MDN3204151.1"/>
    <property type="molecule type" value="Genomic_DNA"/>
</dbReference>
<dbReference type="Pfam" id="PF13439">
    <property type="entry name" value="Glyco_transf_4"/>
    <property type="match status" value="1"/>
</dbReference>
<dbReference type="Pfam" id="PF00534">
    <property type="entry name" value="Glycos_transf_1"/>
    <property type="match status" value="1"/>
</dbReference>
<name>A0ABT7YCC5_9BACT</name>
<dbReference type="PANTHER" id="PTHR46401">
    <property type="entry name" value="GLYCOSYLTRANSFERASE WBBK-RELATED"/>
    <property type="match status" value="1"/>
</dbReference>
<organism evidence="4 5">
    <name type="scientific">Algoriphagus sediminis</name>
    <dbReference type="NCBI Taxonomy" id="3057113"/>
    <lineage>
        <taxon>Bacteria</taxon>
        <taxon>Pseudomonadati</taxon>
        <taxon>Bacteroidota</taxon>
        <taxon>Cytophagia</taxon>
        <taxon>Cytophagales</taxon>
        <taxon>Cyclobacteriaceae</taxon>
        <taxon>Algoriphagus</taxon>
    </lineage>
</organism>
<keyword evidence="1" id="KW-0808">Transferase</keyword>
<sequence length="374" mass="42624">MKVLLDLQYLNVATTGIKTYMMELAKAAIQNPHPEIEWIFSHDPDEQAKDNTHKSPKNKFQRLNYHLDYFRWKEFQLPDMIKKHKPDLLICPDFVSPAAKLPCKRMTVIHDAFFWEMPQNYPKWWRTYFLGLVRKGLKEPTEIVTTTEFSKKALIKHLKTEHPISVIYQTPKSLGTDRDSSILERYNIGSKAFFLHLGTFDKRKNLPILVNAFKEAKEKEKFDFKLVLAGGEGQSIQMNDFPIVENLVKELGLQDEVVLPGFVSDAEANALYENAYAYVFPSENEGFGIPVLEAMAAGVPVIHSDQPALVEVSKGAGLIAKTGSVTDLREKMILLAKDENLRNDLKKRGLERANDFGPGKFIKAFQELILSARP</sequence>
<gene>
    <name evidence="4" type="ORF">QVH07_08325</name>
</gene>
<feature type="domain" description="Glycosyl transferase family 1" evidence="2">
    <location>
        <begin position="189"/>
        <end position="350"/>
    </location>
</feature>
<feature type="domain" description="Glycosyltransferase subfamily 4-like N-terminal" evidence="3">
    <location>
        <begin position="16"/>
        <end position="168"/>
    </location>
</feature>
<protein>
    <submittedName>
        <fullName evidence="4">Glycosyltransferase family 1 protein</fullName>
    </submittedName>
</protein>
<dbReference type="CDD" id="cd03809">
    <property type="entry name" value="GT4_MtfB-like"/>
    <property type="match status" value="1"/>
</dbReference>
<dbReference type="PANTHER" id="PTHR46401:SF2">
    <property type="entry name" value="GLYCOSYLTRANSFERASE WBBK-RELATED"/>
    <property type="match status" value="1"/>
</dbReference>
<evidence type="ECO:0000313" key="4">
    <source>
        <dbReference type="EMBL" id="MDN3204151.1"/>
    </source>
</evidence>
<proteinExistence type="predicted"/>